<dbReference type="GO" id="GO:0008270">
    <property type="term" value="F:zinc ion binding"/>
    <property type="evidence" value="ECO:0007669"/>
    <property type="project" value="InterPro"/>
</dbReference>
<gene>
    <name evidence="3" type="ORF">FH063_002353</name>
</gene>
<dbReference type="Gene3D" id="1.10.10.1550">
    <property type="entry name" value="ROS/MUCR transcriptional regulator protein"/>
    <property type="match status" value="1"/>
</dbReference>
<reference evidence="3 4" key="1">
    <citation type="submission" date="2019-07" db="EMBL/GenBank/DDBJ databases">
        <title>Genome sequencing of the stress-tolerant strain Azospirillum brasilense Az19.</title>
        <authorList>
            <person name="Maroniche G.A."/>
            <person name="Garcia J.E."/>
            <person name="Pagnussat L."/>
            <person name="Amenta M."/>
            <person name="Creus C.M."/>
        </authorList>
    </citation>
    <scope>NUCLEOTIDE SEQUENCE [LARGE SCALE GENOMIC DNA]</scope>
    <source>
        <strain evidence="3 4">Az19</strain>
    </source>
</reference>
<evidence type="ECO:0000256" key="1">
    <source>
        <dbReference type="ARBA" id="ARBA00007031"/>
    </source>
</evidence>
<evidence type="ECO:0008006" key="5">
    <source>
        <dbReference type="Google" id="ProtNLM"/>
    </source>
</evidence>
<dbReference type="AlphaFoldDB" id="A0A5B0KPE8"/>
<dbReference type="RefSeq" id="WP_149650899.1">
    <property type="nucleotide sequence ID" value="NZ_VEWN01000013.1"/>
</dbReference>
<organism evidence="3 4">
    <name type="scientific">Azospirillum argentinense</name>
    <dbReference type="NCBI Taxonomy" id="2970906"/>
    <lineage>
        <taxon>Bacteria</taxon>
        <taxon>Pseudomonadati</taxon>
        <taxon>Pseudomonadota</taxon>
        <taxon>Alphaproteobacteria</taxon>
        <taxon>Rhodospirillales</taxon>
        <taxon>Azospirillaceae</taxon>
        <taxon>Azospirillum</taxon>
    </lineage>
</organism>
<dbReference type="GO" id="GO:0003677">
    <property type="term" value="F:DNA binding"/>
    <property type="evidence" value="ECO:0007669"/>
    <property type="project" value="InterPro"/>
</dbReference>
<dbReference type="InterPro" id="IPR008807">
    <property type="entry name" value="ROS_MUCR"/>
</dbReference>
<comment type="similarity">
    <text evidence="1">Belongs to the ros/MucR family.</text>
</comment>
<proteinExistence type="inferred from homology"/>
<dbReference type="EMBL" id="VEWN01000013">
    <property type="protein sequence ID" value="KAA1053771.1"/>
    <property type="molecule type" value="Genomic_DNA"/>
</dbReference>
<accession>A0A5B0KPE8</accession>
<feature type="compositionally biased region" description="Basic residues" evidence="2">
    <location>
        <begin position="151"/>
        <end position="161"/>
    </location>
</feature>
<comment type="caution">
    <text evidence="3">The sequence shown here is derived from an EMBL/GenBank/DDBJ whole genome shotgun (WGS) entry which is preliminary data.</text>
</comment>
<dbReference type="Pfam" id="PF05443">
    <property type="entry name" value="ROS_MUCR"/>
    <property type="match status" value="1"/>
</dbReference>
<dbReference type="Proteomes" id="UP000325333">
    <property type="component" value="Unassembled WGS sequence"/>
</dbReference>
<sequence>MSEQNDEGCADRSVLVQITAEIASAYLSNHSVAVAGVAEVVRAIYGALTTEHTSLPTQAGPQQPAVPIRRSVSHDTISCLECGQKNKLLKRHLRVEHNLTPAEYRAKWGLPAEYPMVAPDYAAARSEIAKGMRFGNRTRTSATVAPAKPAGRGRGRGKSAA</sequence>
<evidence type="ECO:0000256" key="2">
    <source>
        <dbReference type="SAM" id="MobiDB-lite"/>
    </source>
</evidence>
<evidence type="ECO:0000313" key="3">
    <source>
        <dbReference type="EMBL" id="KAA1053771.1"/>
    </source>
</evidence>
<protein>
    <recommendedName>
        <fullName evidence="5">MucR family transcriptional regulator</fullName>
    </recommendedName>
</protein>
<feature type="region of interest" description="Disordered" evidence="2">
    <location>
        <begin position="133"/>
        <end position="161"/>
    </location>
</feature>
<name>A0A5B0KPE8_9PROT</name>
<dbReference type="InterPro" id="IPR041920">
    <property type="entry name" value="ROS/MUCR_sf"/>
</dbReference>
<evidence type="ECO:0000313" key="4">
    <source>
        <dbReference type="Proteomes" id="UP000325333"/>
    </source>
</evidence>
<dbReference type="GO" id="GO:0006355">
    <property type="term" value="P:regulation of DNA-templated transcription"/>
    <property type="evidence" value="ECO:0007669"/>
    <property type="project" value="InterPro"/>
</dbReference>